<dbReference type="PANTHER" id="PTHR43427">
    <property type="entry name" value="CHLORIDE CHANNEL PROTEIN CLC-E"/>
    <property type="match status" value="1"/>
</dbReference>
<feature type="transmembrane region" description="Helical" evidence="5">
    <location>
        <begin position="79"/>
        <end position="97"/>
    </location>
</feature>
<feature type="transmembrane region" description="Helical" evidence="5">
    <location>
        <begin position="249"/>
        <end position="270"/>
    </location>
</feature>
<feature type="transmembrane region" description="Helical" evidence="5">
    <location>
        <begin position="319"/>
        <end position="339"/>
    </location>
</feature>
<name>A0A6J6SMU8_9ZZZZ</name>
<dbReference type="PANTHER" id="PTHR43427:SF12">
    <property type="entry name" value="CHLORIDE TRANSPORTER"/>
    <property type="match status" value="1"/>
</dbReference>
<dbReference type="Gene3D" id="1.10.3080.10">
    <property type="entry name" value="Clc chloride channel"/>
    <property type="match status" value="1"/>
</dbReference>
<dbReference type="InterPro" id="IPR014743">
    <property type="entry name" value="Cl-channel_core"/>
</dbReference>
<evidence type="ECO:0000256" key="2">
    <source>
        <dbReference type="ARBA" id="ARBA00022692"/>
    </source>
</evidence>
<dbReference type="SUPFAM" id="SSF81340">
    <property type="entry name" value="Clc chloride channel"/>
    <property type="match status" value="1"/>
</dbReference>
<evidence type="ECO:0000256" key="4">
    <source>
        <dbReference type="ARBA" id="ARBA00023136"/>
    </source>
</evidence>
<keyword evidence="4 5" id="KW-0472">Membrane</keyword>
<evidence type="ECO:0000313" key="7">
    <source>
        <dbReference type="EMBL" id="CAB4992668.1"/>
    </source>
</evidence>
<keyword evidence="3 5" id="KW-1133">Transmembrane helix</keyword>
<dbReference type="EMBL" id="CAEZYR010000022">
    <property type="protein sequence ID" value="CAB4736048.1"/>
    <property type="molecule type" value="Genomic_DNA"/>
</dbReference>
<reference evidence="6" key="1">
    <citation type="submission" date="2020-05" db="EMBL/GenBank/DDBJ databases">
        <authorList>
            <person name="Chiriac C."/>
            <person name="Salcher M."/>
            <person name="Ghai R."/>
            <person name="Kavagutti S V."/>
        </authorList>
    </citation>
    <scope>NUCLEOTIDE SEQUENCE</scope>
</reference>
<dbReference type="CDD" id="cd00400">
    <property type="entry name" value="Voltage_gated_ClC"/>
    <property type="match status" value="1"/>
</dbReference>
<dbReference type="InterPro" id="IPR001807">
    <property type="entry name" value="ClC"/>
</dbReference>
<proteinExistence type="predicted"/>
<dbReference type="AlphaFoldDB" id="A0A6J6SMU8"/>
<keyword evidence="2 5" id="KW-0812">Transmembrane</keyword>
<feature type="transmembrane region" description="Helical" evidence="5">
    <location>
        <begin position="282"/>
        <end position="299"/>
    </location>
</feature>
<dbReference type="EMBL" id="CAFBOS010000055">
    <property type="protein sequence ID" value="CAB4992668.1"/>
    <property type="molecule type" value="Genomic_DNA"/>
</dbReference>
<feature type="transmembrane region" description="Helical" evidence="5">
    <location>
        <begin position="171"/>
        <end position="194"/>
    </location>
</feature>
<evidence type="ECO:0000256" key="1">
    <source>
        <dbReference type="ARBA" id="ARBA00004141"/>
    </source>
</evidence>
<feature type="transmembrane region" description="Helical" evidence="5">
    <location>
        <begin position="402"/>
        <end position="425"/>
    </location>
</feature>
<protein>
    <submittedName>
        <fullName evidence="6">Unannotated protein</fullName>
    </submittedName>
</protein>
<dbReference type="GO" id="GO:0016020">
    <property type="term" value="C:membrane"/>
    <property type="evidence" value="ECO:0007669"/>
    <property type="project" value="UniProtKB-SubCell"/>
</dbReference>
<feature type="transmembrane region" description="Helical" evidence="5">
    <location>
        <begin position="346"/>
        <end position="365"/>
    </location>
</feature>
<feature type="transmembrane region" description="Helical" evidence="5">
    <location>
        <begin position="206"/>
        <end position="229"/>
    </location>
</feature>
<evidence type="ECO:0000256" key="3">
    <source>
        <dbReference type="ARBA" id="ARBA00022989"/>
    </source>
</evidence>
<sequence>MYLKRAFRRVGEWAPNLTERVVPSRAQDGLQRFFGVPLRLAAAIVAAGLAGGALGAAYIRTLDVIDTWLGPDRWSVAAHGVMLVGVGLVVAVGIGLLGRPADVELLIDNIHIPEPQERGSESRLRSLLPISLLCIGAGGPLGPEAPVVTMTGTVAHRLGRLFQLQVPEVRIVTIAGMAAGFTVLFNAPLGAALFALEIPHRRGIQYYEAIIPAAIGAVIGFGISTAVIRSGLQPVWDFPAIAPLHWPDLLWSVVAGALGAAIAVTFTLVTTGLKHVFRRIPMVARPAVGGGVLAMLAFVTPNALTNGEHQLNTLTGKVLVATLLVAGAVKLVAASVGVATGWRGGFIIPLFFVGFCFSKACAGLLPGASEWAFIAATMVAANVGVTKTPLGSTLAVTGMAGIRLLPSTLIAALTSLILTSSLGLIDAQRERVDVYAANGHG</sequence>
<dbReference type="InterPro" id="IPR050368">
    <property type="entry name" value="ClC-type_chloride_channel"/>
</dbReference>
<dbReference type="PRINTS" id="PR00762">
    <property type="entry name" value="CLCHANNEL"/>
</dbReference>
<accession>A0A6J6SMU8</accession>
<comment type="subcellular location">
    <subcellularLocation>
        <location evidence="1">Membrane</location>
        <topology evidence="1">Multi-pass membrane protein</topology>
    </subcellularLocation>
</comment>
<dbReference type="GO" id="GO:0015108">
    <property type="term" value="F:chloride transmembrane transporter activity"/>
    <property type="evidence" value="ECO:0007669"/>
    <property type="project" value="InterPro"/>
</dbReference>
<gene>
    <name evidence="6" type="ORF">UFOPK2754_00832</name>
    <name evidence="7" type="ORF">UFOPK3967_01109</name>
</gene>
<dbReference type="Pfam" id="PF00654">
    <property type="entry name" value="Voltage_CLC"/>
    <property type="match status" value="1"/>
</dbReference>
<feature type="transmembrane region" description="Helical" evidence="5">
    <location>
        <begin position="40"/>
        <end position="59"/>
    </location>
</feature>
<organism evidence="6">
    <name type="scientific">freshwater metagenome</name>
    <dbReference type="NCBI Taxonomy" id="449393"/>
    <lineage>
        <taxon>unclassified sequences</taxon>
        <taxon>metagenomes</taxon>
        <taxon>ecological metagenomes</taxon>
    </lineage>
</organism>
<evidence type="ECO:0000256" key="5">
    <source>
        <dbReference type="SAM" id="Phobius"/>
    </source>
</evidence>
<evidence type="ECO:0000313" key="6">
    <source>
        <dbReference type="EMBL" id="CAB4736048.1"/>
    </source>
</evidence>